<dbReference type="STRING" id="872965.SE16_05950"/>
<dbReference type="InParanoid" id="A0A0M8KB80"/>
<keyword evidence="1" id="KW-0812">Transmembrane</keyword>
<protein>
    <recommendedName>
        <fullName evidence="6">Zinc-ribbon domain-containing protein</fullName>
    </recommendedName>
</protein>
<accession>A0A0M8KB80</accession>
<organism evidence="2 4">
    <name type="scientific">Ardenticatena maritima</name>
    <dbReference type="NCBI Taxonomy" id="872965"/>
    <lineage>
        <taxon>Bacteria</taxon>
        <taxon>Bacillati</taxon>
        <taxon>Chloroflexota</taxon>
        <taxon>Ardenticatenia</taxon>
        <taxon>Ardenticatenales</taxon>
        <taxon>Ardenticatenaceae</taxon>
        <taxon>Ardenticatena</taxon>
    </lineage>
</organism>
<dbReference type="AlphaFoldDB" id="A0A0M8KB80"/>
<gene>
    <name evidence="2" type="ORF">ARMA_2895</name>
    <name evidence="3" type="ORF">SE16_05950</name>
</gene>
<reference evidence="2 4" key="1">
    <citation type="journal article" date="2015" name="Genome Announc.">
        <title>Draft Genome Sequence of a Heterotrophic Facultative Anaerobic Thermophilic Bacterium, Ardenticatena maritima Strain 110ST.</title>
        <authorList>
            <person name="Kawaichi S."/>
            <person name="Yoshida T."/>
            <person name="Sako Y."/>
            <person name="Nakamura R."/>
        </authorList>
    </citation>
    <scope>NUCLEOTIDE SEQUENCE [LARGE SCALE GENOMIC DNA]</scope>
    <source>
        <strain evidence="2 4">110S</strain>
    </source>
</reference>
<name>A0A0M8KB80_9CHLR</name>
<evidence type="ECO:0000313" key="4">
    <source>
        <dbReference type="Proteomes" id="UP000037784"/>
    </source>
</evidence>
<dbReference type="RefSeq" id="WP_054494143.1">
    <property type="nucleotide sequence ID" value="NZ_BBZA01000265.1"/>
</dbReference>
<dbReference type="EMBL" id="BBZA01000265">
    <property type="protein sequence ID" value="GAP64472.1"/>
    <property type="molecule type" value="Genomic_DNA"/>
</dbReference>
<sequence length="74" mass="8081">MPTVCPKCKQMVPVQPKCEACGAQLMRLTSDGRYELIEPTPSVWKLALEPLLLAFGVILIGLFVIGVVAALLLW</sequence>
<dbReference type="Proteomes" id="UP000037784">
    <property type="component" value="Unassembled WGS sequence"/>
</dbReference>
<dbReference type="Proteomes" id="UP000050502">
    <property type="component" value="Unassembled WGS sequence"/>
</dbReference>
<evidence type="ECO:0008006" key="6">
    <source>
        <dbReference type="Google" id="ProtNLM"/>
    </source>
</evidence>
<keyword evidence="1" id="KW-1133">Transmembrane helix</keyword>
<reference evidence="3 5" key="2">
    <citation type="submission" date="2015-07" db="EMBL/GenBank/DDBJ databases">
        <title>Whole genome sequence of Ardenticatena maritima DSM 23922.</title>
        <authorList>
            <person name="Hemp J."/>
            <person name="Ward L.M."/>
            <person name="Pace L.A."/>
            <person name="Fischer W.W."/>
        </authorList>
    </citation>
    <scope>NUCLEOTIDE SEQUENCE [LARGE SCALE GENOMIC DNA]</scope>
    <source>
        <strain evidence="3 5">110S</strain>
    </source>
</reference>
<keyword evidence="4" id="KW-1185">Reference proteome</keyword>
<feature type="transmembrane region" description="Helical" evidence="1">
    <location>
        <begin position="51"/>
        <end position="73"/>
    </location>
</feature>
<comment type="caution">
    <text evidence="2">The sequence shown here is derived from an EMBL/GenBank/DDBJ whole genome shotgun (WGS) entry which is preliminary data.</text>
</comment>
<evidence type="ECO:0000313" key="2">
    <source>
        <dbReference type="EMBL" id="GAP64472.1"/>
    </source>
</evidence>
<proteinExistence type="predicted"/>
<keyword evidence="1" id="KW-0472">Membrane</keyword>
<dbReference type="EMBL" id="LGKN01000004">
    <property type="protein sequence ID" value="KPL88359.1"/>
    <property type="molecule type" value="Genomic_DNA"/>
</dbReference>
<reference evidence="4" key="3">
    <citation type="submission" date="2015-08" db="EMBL/GenBank/DDBJ databases">
        <title>Draft Genome Sequence of a Heterotrophic Facultative Anaerobic Bacterium Ardenticatena maritima Strain 110S.</title>
        <authorList>
            <person name="Kawaichi S."/>
            <person name="Yoshida T."/>
            <person name="Sako Y."/>
            <person name="Nakamura R."/>
        </authorList>
    </citation>
    <scope>NUCLEOTIDE SEQUENCE [LARGE SCALE GENOMIC DNA]</scope>
    <source>
        <strain evidence="4">110S</strain>
    </source>
</reference>
<evidence type="ECO:0000256" key="1">
    <source>
        <dbReference type="SAM" id="Phobius"/>
    </source>
</evidence>
<evidence type="ECO:0000313" key="5">
    <source>
        <dbReference type="Proteomes" id="UP000050502"/>
    </source>
</evidence>
<evidence type="ECO:0000313" key="3">
    <source>
        <dbReference type="EMBL" id="KPL88359.1"/>
    </source>
</evidence>